<reference evidence="1 2" key="1">
    <citation type="submission" date="2020-08" db="EMBL/GenBank/DDBJ databases">
        <title>Genomic Encyclopedia of Type Strains, Phase IV (KMG-IV): sequencing the most valuable type-strain genomes for metagenomic binning, comparative biology and taxonomic classification.</title>
        <authorList>
            <person name="Goeker M."/>
        </authorList>
    </citation>
    <scope>NUCLEOTIDE SEQUENCE [LARGE SCALE GENOMIC DNA]</scope>
    <source>
        <strain evidence="1 2">DSM 15867</strain>
    </source>
</reference>
<gene>
    <name evidence="1" type="ORF">GGQ96_003124</name>
</gene>
<keyword evidence="2" id="KW-1185">Reference proteome</keyword>
<organism evidence="1 2">
    <name type="scientific">Sphingomonas abaci</name>
    <dbReference type="NCBI Taxonomy" id="237611"/>
    <lineage>
        <taxon>Bacteria</taxon>
        <taxon>Pseudomonadati</taxon>
        <taxon>Pseudomonadota</taxon>
        <taxon>Alphaproteobacteria</taxon>
        <taxon>Sphingomonadales</taxon>
        <taxon>Sphingomonadaceae</taxon>
        <taxon>Sphingomonas</taxon>
    </lineage>
</organism>
<comment type="caution">
    <text evidence="1">The sequence shown here is derived from an EMBL/GenBank/DDBJ whole genome shotgun (WGS) entry which is preliminary data.</text>
</comment>
<dbReference type="AlphaFoldDB" id="A0A7W7AMQ1"/>
<dbReference type="RefSeq" id="WP_184116365.1">
    <property type="nucleotide sequence ID" value="NZ_JACHNY010000007.1"/>
</dbReference>
<accession>A0A7W7AMQ1</accession>
<sequence>MARIDAARSRARRAEIAPPPEQMKRVPFIETDINEHSLGYDEDGKPFVTKVRIGRAFQRQARFETIDGLTPPQIHALRRYRRAFDVSEVSPVKSALDIGQGGDGGGVEGVLTRLEVLASAGQALRQIEGLVSPDLLGVLRAVALDDLDFKTIAEARWGNATGRRRELVKDHFMLAVDQLTYAVARRVATARQEAMDDLMILEVGGQPVRHVTVDPAFLDEKGHMRPYADIAAILRGADLEDATATE</sequence>
<dbReference type="Proteomes" id="UP000574769">
    <property type="component" value="Unassembled WGS sequence"/>
</dbReference>
<protein>
    <submittedName>
        <fullName evidence="1">Uncharacterized protein</fullName>
    </submittedName>
</protein>
<proteinExistence type="predicted"/>
<evidence type="ECO:0000313" key="1">
    <source>
        <dbReference type="EMBL" id="MBB4618974.1"/>
    </source>
</evidence>
<dbReference type="EMBL" id="JACHNY010000007">
    <property type="protein sequence ID" value="MBB4618974.1"/>
    <property type="molecule type" value="Genomic_DNA"/>
</dbReference>
<name>A0A7W7AMQ1_9SPHN</name>
<evidence type="ECO:0000313" key="2">
    <source>
        <dbReference type="Proteomes" id="UP000574769"/>
    </source>
</evidence>